<evidence type="ECO:0000256" key="3">
    <source>
        <dbReference type="ARBA" id="ARBA00023163"/>
    </source>
</evidence>
<dbReference type="Gene3D" id="1.10.10.10">
    <property type="entry name" value="Winged helix-like DNA-binding domain superfamily/Winged helix DNA-binding domain"/>
    <property type="match status" value="1"/>
</dbReference>
<dbReference type="Pfam" id="PF03472">
    <property type="entry name" value="Autoind_bind"/>
    <property type="match status" value="1"/>
</dbReference>
<dbReference type="RefSeq" id="WP_046493009.1">
    <property type="nucleotide sequence ID" value="NZ_CP016303.1"/>
</dbReference>
<dbReference type="PROSITE" id="PS00622">
    <property type="entry name" value="HTH_LUXR_1"/>
    <property type="match status" value="1"/>
</dbReference>
<dbReference type="Gene3D" id="3.30.450.80">
    <property type="entry name" value="Transcription factor LuxR-like, autoinducer-binding domain"/>
    <property type="match status" value="1"/>
</dbReference>
<keyword evidence="1" id="KW-0805">Transcription regulation</keyword>
<dbReference type="EMBL" id="CP016303">
    <property type="protein sequence ID" value="ASX26096.1"/>
    <property type="molecule type" value="Genomic_DNA"/>
</dbReference>
<keyword evidence="2" id="KW-0238">DNA-binding</keyword>
<organism evidence="4 5">
    <name type="scientific">Candidatus Hamiltonella defensa</name>
    <name type="common">Bemisia tabaci</name>
    <dbReference type="NCBI Taxonomy" id="672795"/>
    <lineage>
        <taxon>Bacteria</taxon>
        <taxon>Pseudomonadati</taxon>
        <taxon>Pseudomonadota</taxon>
        <taxon>Gammaproteobacteria</taxon>
        <taxon>Enterobacterales</taxon>
        <taxon>Enterobacteriaceae</taxon>
        <taxon>aphid secondary symbionts</taxon>
        <taxon>Candidatus Williamhamiltonella</taxon>
    </lineage>
</organism>
<evidence type="ECO:0000256" key="2">
    <source>
        <dbReference type="ARBA" id="ARBA00023125"/>
    </source>
</evidence>
<dbReference type="GO" id="GO:0006355">
    <property type="term" value="P:regulation of DNA-templated transcription"/>
    <property type="evidence" value="ECO:0007669"/>
    <property type="project" value="InterPro"/>
</dbReference>
<dbReference type="PROSITE" id="PS50043">
    <property type="entry name" value="HTH_LUXR_2"/>
    <property type="match status" value="1"/>
</dbReference>
<protein>
    <submittedName>
        <fullName evidence="4">Autoinducer response regulator</fullName>
    </submittedName>
</protein>
<dbReference type="Proteomes" id="UP000216438">
    <property type="component" value="Chromosome"/>
</dbReference>
<dbReference type="AlphaFoldDB" id="A0A249DX12"/>
<proteinExistence type="predicted"/>
<reference evidence="4 5" key="2">
    <citation type="submission" date="2017-09" db="EMBL/GenBank/DDBJ databases">
        <title>The genome of whitefly Bemisia tabaci, a global crop pest, provides novel insights into virus transmission, host adaptation and insecticide resistance.</title>
        <authorList>
            <person name="Kaur N."/>
            <person name="Kliot A."/>
            <person name="Pinheiro P.V."/>
            <person name="Luan J."/>
            <person name="Zheng Y."/>
            <person name="Liu W."/>
            <person name="Sun H."/>
            <person name="Yang X."/>
            <person name="Xu Y."/>
            <person name="Luo Y."/>
            <person name="Kruse A."/>
            <person name="Fisher T.W."/>
            <person name="Nelson D.R."/>
            <person name="Elimelech M."/>
            <person name="MacCoss M."/>
            <person name="Johnson R."/>
            <person name="Cohen E."/>
            <person name="Hunter W.B."/>
            <person name="Brown J.K."/>
            <person name="Jander G."/>
            <person name="Cilia M."/>
            <person name="Douglas A.E."/>
            <person name="Ghanim M."/>
            <person name="Simmons A.M."/>
            <person name="Wintermantel W.M."/>
            <person name="Ling K.-S."/>
            <person name="Fei Z."/>
        </authorList>
    </citation>
    <scope>NUCLEOTIDE SEQUENCE [LARGE SCALE GENOMIC DNA]</scope>
    <source>
        <strain evidence="4 5">MEAM1</strain>
    </source>
</reference>
<dbReference type="InterPro" id="IPR036693">
    <property type="entry name" value="TF_LuxR_autoind-bd_dom_sf"/>
</dbReference>
<dbReference type="GO" id="GO:0003677">
    <property type="term" value="F:DNA binding"/>
    <property type="evidence" value="ECO:0007669"/>
    <property type="project" value="UniProtKB-KW"/>
</dbReference>
<evidence type="ECO:0000256" key="1">
    <source>
        <dbReference type="ARBA" id="ARBA00023015"/>
    </source>
</evidence>
<name>A0A249DX12_9ENTR</name>
<dbReference type="Pfam" id="PF00196">
    <property type="entry name" value="GerE"/>
    <property type="match status" value="1"/>
</dbReference>
<dbReference type="CDD" id="cd06170">
    <property type="entry name" value="LuxR_C_like"/>
    <property type="match status" value="1"/>
</dbReference>
<evidence type="ECO:0000313" key="5">
    <source>
        <dbReference type="Proteomes" id="UP000216438"/>
    </source>
</evidence>
<keyword evidence="3" id="KW-0804">Transcription</keyword>
<dbReference type="SMART" id="SM00421">
    <property type="entry name" value="HTH_LUXR"/>
    <property type="match status" value="1"/>
</dbReference>
<gene>
    <name evidence="4" type="ORF">BA171_03005</name>
</gene>
<dbReference type="InterPro" id="IPR000792">
    <property type="entry name" value="Tscrpt_reg_LuxR_C"/>
</dbReference>
<dbReference type="SUPFAM" id="SSF75516">
    <property type="entry name" value="Pheromone-binding domain of LuxR-like quorum-sensing transcription factors"/>
    <property type="match status" value="1"/>
</dbReference>
<accession>A0A249DX12</accession>
<sequence>MSKMFFKNELINKKVKEYLEENMLKNHKNKFGYLVIHKKDFHHICIISNCPEWFDIYLEFNHQLIDPVVIKALSRVEDFEWDENILISSKLALPKVLDQAKTYDISRGHTFVLHDYKQNLAILSIFDDRPLKTNDFFIDREKMYLLLVKTHQKLLSLYEKFEIPTKKNIGLSKRENEILHWASIGKTYQEISKIIGIKECSIKFHMKNITNKLGAINSRHAIKLAYELKLLKQISYVF</sequence>
<evidence type="ECO:0000313" key="4">
    <source>
        <dbReference type="EMBL" id="ASX26096.1"/>
    </source>
</evidence>
<dbReference type="PANTHER" id="PTHR44688">
    <property type="entry name" value="DNA-BINDING TRANSCRIPTIONAL ACTIVATOR DEVR_DOSR"/>
    <property type="match status" value="1"/>
</dbReference>
<reference evidence="5" key="1">
    <citation type="submission" date="2016-06" db="EMBL/GenBank/DDBJ databases">
        <authorList>
            <person name="Chen W."/>
            <person name="Hasegawa D.K."/>
        </authorList>
    </citation>
    <scope>NUCLEOTIDE SEQUENCE [LARGE SCALE GENOMIC DNA]</scope>
    <source>
        <strain evidence="5">MEAM1</strain>
    </source>
</reference>
<dbReference type="PRINTS" id="PR00038">
    <property type="entry name" value="HTHLUXR"/>
</dbReference>
<dbReference type="InterPro" id="IPR016032">
    <property type="entry name" value="Sig_transdc_resp-reg_C-effctor"/>
</dbReference>
<dbReference type="SUPFAM" id="SSF46894">
    <property type="entry name" value="C-terminal effector domain of the bipartite response regulators"/>
    <property type="match status" value="1"/>
</dbReference>
<dbReference type="PANTHER" id="PTHR44688:SF16">
    <property type="entry name" value="DNA-BINDING TRANSCRIPTIONAL ACTIVATOR DEVR_DOSR"/>
    <property type="match status" value="1"/>
</dbReference>
<dbReference type="InterPro" id="IPR036388">
    <property type="entry name" value="WH-like_DNA-bd_sf"/>
</dbReference>
<dbReference type="OrthoDB" id="9774661at2"/>
<dbReference type="InterPro" id="IPR005143">
    <property type="entry name" value="TF_LuxR_autoind-bd_dom"/>
</dbReference>